<evidence type="ECO:0000313" key="2">
    <source>
        <dbReference type="EMBL" id="PIH03065.1"/>
    </source>
</evidence>
<evidence type="ECO:0000313" key="3">
    <source>
        <dbReference type="Proteomes" id="UP000231322"/>
    </source>
</evidence>
<dbReference type="GO" id="GO:0003676">
    <property type="term" value="F:nucleic acid binding"/>
    <property type="evidence" value="ECO:0007669"/>
    <property type="project" value="InterPro"/>
</dbReference>
<organism evidence="2 3">
    <name type="scientific">Clostridium combesii</name>
    <dbReference type="NCBI Taxonomy" id="39481"/>
    <lineage>
        <taxon>Bacteria</taxon>
        <taxon>Bacillati</taxon>
        <taxon>Bacillota</taxon>
        <taxon>Clostridia</taxon>
        <taxon>Eubacteriales</taxon>
        <taxon>Clostridiaceae</taxon>
        <taxon>Clostridium</taxon>
    </lineage>
</organism>
<proteinExistence type="predicted"/>
<dbReference type="SUPFAM" id="SSF53098">
    <property type="entry name" value="Ribonuclease H-like"/>
    <property type="match status" value="1"/>
</dbReference>
<sequence>MVHTDQGPQFKDERFRALLSKYRAVHSNSKKGNPYDNSVMESFYRAIKRALIREVKHETSKQVQKEILKYIKLYYNTKRIHYALDYISPAQSENLNS</sequence>
<dbReference type="Pfam" id="PF13683">
    <property type="entry name" value="rve_3"/>
    <property type="match status" value="1"/>
</dbReference>
<dbReference type="Gene3D" id="3.30.420.10">
    <property type="entry name" value="Ribonuclease H-like superfamily/Ribonuclease H"/>
    <property type="match status" value="1"/>
</dbReference>
<evidence type="ECO:0000259" key="1">
    <source>
        <dbReference type="PROSITE" id="PS50994"/>
    </source>
</evidence>
<dbReference type="InterPro" id="IPR036397">
    <property type="entry name" value="RNaseH_sf"/>
</dbReference>
<dbReference type="AlphaFoldDB" id="A0A2G7HD83"/>
<accession>A0A2G7HD83</accession>
<dbReference type="InterPro" id="IPR050900">
    <property type="entry name" value="Transposase_IS3/IS150/IS904"/>
</dbReference>
<dbReference type="PANTHER" id="PTHR46889">
    <property type="entry name" value="TRANSPOSASE INSF FOR INSERTION SEQUENCE IS3B-RELATED"/>
    <property type="match status" value="1"/>
</dbReference>
<dbReference type="InterPro" id="IPR001584">
    <property type="entry name" value="Integrase_cat-core"/>
</dbReference>
<name>A0A2G7HD83_9CLOT</name>
<dbReference type="EMBL" id="PEIK01000013">
    <property type="protein sequence ID" value="PIH03065.1"/>
    <property type="molecule type" value="Genomic_DNA"/>
</dbReference>
<reference evidence="2 3" key="1">
    <citation type="submission" date="2017-10" db="EMBL/GenBank/DDBJ databases">
        <title>Reclassification of Eubacterium combesii and discrepancies in the nomenclature of botulinum neurotoxin producing clostridia. Request for an Opinion.</title>
        <authorList>
            <person name="Dobritsa A.P."/>
            <person name="Kutumbaka K.K."/>
            <person name="Samadpour M."/>
        </authorList>
    </citation>
    <scope>NUCLEOTIDE SEQUENCE [LARGE SCALE GENOMIC DNA]</scope>
    <source>
        <strain evidence="2 3">DSM 20696</strain>
    </source>
</reference>
<protein>
    <recommendedName>
        <fullName evidence="1">Integrase catalytic domain-containing protein</fullName>
    </recommendedName>
</protein>
<dbReference type="PROSITE" id="PS50994">
    <property type="entry name" value="INTEGRASE"/>
    <property type="match status" value="1"/>
</dbReference>
<feature type="domain" description="Integrase catalytic" evidence="1">
    <location>
        <begin position="1"/>
        <end position="97"/>
    </location>
</feature>
<comment type="caution">
    <text evidence="2">The sequence shown here is derived from an EMBL/GenBank/DDBJ whole genome shotgun (WGS) entry which is preliminary data.</text>
</comment>
<dbReference type="GO" id="GO:0015074">
    <property type="term" value="P:DNA integration"/>
    <property type="evidence" value="ECO:0007669"/>
    <property type="project" value="InterPro"/>
</dbReference>
<dbReference type="RefSeq" id="WP_099839902.1">
    <property type="nucleotide sequence ID" value="NZ_PEIK01000013.1"/>
</dbReference>
<dbReference type="PANTHER" id="PTHR46889:SF7">
    <property type="entry name" value="TRANSPOSASE FOR INSERTION SEQUENCE ELEMENT IS904"/>
    <property type="match status" value="1"/>
</dbReference>
<dbReference type="Proteomes" id="UP000231322">
    <property type="component" value="Unassembled WGS sequence"/>
</dbReference>
<keyword evidence="3" id="KW-1185">Reference proteome</keyword>
<dbReference type="InterPro" id="IPR012337">
    <property type="entry name" value="RNaseH-like_sf"/>
</dbReference>
<gene>
    <name evidence="2" type="ORF">CS538_14445</name>
</gene>